<evidence type="ECO:0000259" key="7">
    <source>
        <dbReference type="Pfam" id="PF20803"/>
    </source>
</evidence>
<gene>
    <name evidence="8" type="ORF">A3B21_01045</name>
</gene>
<name>A0A1F7UQM4_9BACT</name>
<dbReference type="NCBIfam" id="TIGR01573">
    <property type="entry name" value="cas2"/>
    <property type="match status" value="1"/>
</dbReference>
<dbReference type="InterPro" id="IPR048846">
    <property type="entry name" value="PaaX-like_central"/>
</dbReference>
<dbReference type="SUPFAM" id="SSF143430">
    <property type="entry name" value="TTP0101/SSO1404-like"/>
    <property type="match status" value="1"/>
</dbReference>
<dbReference type="STRING" id="1802401.A3B21_01045"/>
<keyword evidence="5" id="KW-0460">Magnesium</keyword>
<dbReference type="Proteomes" id="UP000176897">
    <property type="component" value="Unassembled WGS sequence"/>
</dbReference>
<evidence type="ECO:0000256" key="5">
    <source>
        <dbReference type="ARBA" id="ARBA00022842"/>
    </source>
</evidence>
<dbReference type="InterPro" id="IPR021127">
    <property type="entry name" value="CRISPR_associated_Cas2"/>
</dbReference>
<keyword evidence="3 8" id="KW-0255">Endonuclease</keyword>
<reference evidence="8 9" key="1">
    <citation type="journal article" date="2016" name="Nat. Commun.">
        <title>Thousands of microbial genomes shed light on interconnected biogeochemical processes in an aquifer system.</title>
        <authorList>
            <person name="Anantharaman K."/>
            <person name="Brown C.T."/>
            <person name="Hug L.A."/>
            <person name="Sharon I."/>
            <person name="Castelle C.J."/>
            <person name="Probst A.J."/>
            <person name="Thomas B.C."/>
            <person name="Singh A."/>
            <person name="Wilkins M.J."/>
            <person name="Karaoz U."/>
            <person name="Brodie E.L."/>
            <person name="Williams K.H."/>
            <person name="Hubbard S.S."/>
            <person name="Banfield J.F."/>
        </authorList>
    </citation>
    <scope>NUCLEOTIDE SEQUENCE [LARGE SCALE GENOMIC DNA]</scope>
</reference>
<dbReference type="Gene3D" id="3.30.70.2650">
    <property type="match status" value="1"/>
</dbReference>
<feature type="domain" description="Transcriptional repressor PaaX-like central Cas2-like" evidence="7">
    <location>
        <begin position="109"/>
        <end position="182"/>
    </location>
</feature>
<evidence type="ECO:0000256" key="6">
    <source>
        <dbReference type="ARBA" id="ARBA00023118"/>
    </source>
</evidence>
<keyword evidence="6" id="KW-0051">Antiviral defense</keyword>
<comment type="caution">
    <text evidence="8">The sequence shown here is derived from an EMBL/GenBank/DDBJ whole genome shotgun (WGS) entry which is preliminary data.</text>
</comment>
<keyword evidence="1" id="KW-0540">Nuclease</keyword>
<dbReference type="GO" id="GO:0043571">
    <property type="term" value="P:maintenance of CRISPR repeat elements"/>
    <property type="evidence" value="ECO:0007669"/>
    <property type="project" value="InterPro"/>
</dbReference>
<evidence type="ECO:0000256" key="4">
    <source>
        <dbReference type="ARBA" id="ARBA00022801"/>
    </source>
</evidence>
<proteinExistence type="predicted"/>
<dbReference type="GO" id="GO:0004521">
    <property type="term" value="F:RNA endonuclease activity"/>
    <property type="evidence" value="ECO:0007669"/>
    <property type="project" value="InterPro"/>
</dbReference>
<dbReference type="Pfam" id="PF20803">
    <property type="entry name" value="PaaX_M"/>
    <property type="match status" value="1"/>
</dbReference>
<accession>A0A1F7UQM4</accession>
<evidence type="ECO:0000256" key="2">
    <source>
        <dbReference type="ARBA" id="ARBA00022723"/>
    </source>
</evidence>
<organism evidence="8 9">
    <name type="scientific">Candidatus Uhrbacteria bacterium RIFCSPLOWO2_01_FULL_47_24</name>
    <dbReference type="NCBI Taxonomy" id="1802401"/>
    <lineage>
        <taxon>Bacteria</taxon>
        <taxon>Candidatus Uhriibacteriota</taxon>
    </lineage>
</organism>
<evidence type="ECO:0000256" key="1">
    <source>
        <dbReference type="ARBA" id="ARBA00022722"/>
    </source>
</evidence>
<keyword evidence="2" id="KW-0479">Metal-binding</keyword>
<dbReference type="EMBL" id="MGEJ01000019">
    <property type="protein sequence ID" value="OGL79977.1"/>
    <property type="molecule type" value="Genomic_DNA"/>
</dbReference>
<protein>
    <submittedName>
        <fullName evidence="8">CRISPR-associated endonuclease Cas2</fullName>
    </submittedName>
</protein>
<evidence type="ECO:0000313" key="8">
    <source>
        <dbReference type="EMBL" id="OGL79977.1"/>
    </source>
</evidence>
<evidence type="ECO:0000313" key="9">
    <source>
        <dbReference type="Proteomes" id="UP000176897"/>
    </source>
</evidence>
<dbReference type="AlphaFoldDB" id="A0A1F7UQM4"/>
<evidence type="ECO:0000256" key="3">
    <source>
        <dbReference type="ARBA" id="ARBA00022759"/>
    </source>
</evidence>
<keyword evidence="4" id="KW-0378">Hydrolase</keyword>
<sequence length="193" mass="23640">MSTKLQLKKFQIVLLQLYAGYRELDHALASYKPRSHTPGWDSTGYSERERKLAEREIKYLYKRIEYLKRCNYIQMVKEGEEKLLKLTSKGKYELLRLRFVEHMLMQKKQSWARKWWILIFDIPESQKKYRNFFRRFLKQNGFKMVQRSVWITPYNPESALVDLLRYLRIEKYFELIEADCERCSTTLLKKFKP</sequence>